<dbReference type="Pfam" id="PF01476">
    <property type="entry name" value="LysM"/>
    <property type="match status" value="2"/>
</dbReference>
<dbReference type="GO" id="GO:0008932">
    <property type="term" value="F:lytic endotransglycosylase activity"/>
    <property type="evidence" value="ECO:0007669"/>
    <property type="project" value="TreeGrafter"/>
</dbReference>
<dbReference type="AlphaFoldDB" id="A0A495JAS8"/>
<evidence type="ECO:0000256" key="1">
    <source>
        <dbReference type="SAM" id="SignalP"/>
    </source>
</evidence>
<proteinExistence type="predicted"/>
<comment type="caution">
    <text evidence="3">The sequence shown here is derived from an EMBL/GenBank/DDBJ whole genome shotgun (WGS) entry which is preliminary data.</text>
</comment>
<dbReference type="EMBL" id="RBKU01000001">
    <property type="protein sequence ID" value="RKR85588.1"/>
    <property type="molecule type" value="Genomic_DNA"/>
</dbReference>
<sequence>MKKLSTCIICIFLIHFVKADPLSHTKKNKADSDGVTANTESPQIRKAADTTNFVPIVNDGATSYQNMVFKHRLDSVQKEVQLDYNQYVQSYIDIYTAPQRRESMARILGLTKYYFPIYEKAFHDAGIPEEIKYLSIVESALDPNAVSRVGATGPWQFMFATAKLYGLNIDNYVDERKDPIQATYAAAAYIKDAYQDFGDWLVAIASYNCGKGAITRAIAKAGASDFWSIRQYLPAETRNYVPAYIAVTYVINYYAKHNIIPSTCDFSVKTDTLLVNNYVGLADISRVLNVDMHQIAMLNPQYKKQIVNGTAAAPKRLVIPQINKSQFASLYETLNNPGNASHSFEAVRASYNEAPLAKHKQKELPAFHKVKKGESLASIADKFGCEVQDIKVWNKLHTLKVKPGVELRVSAPSSSDEKYSQPKAREVKSVMTYKVKSGDTLSQIAEKFDDNVEHIKTVNKLKKGIIQPGMVLKINRG</sequence>
<dbReference type="CDD" id="cd00118">
    <property type="entry name" value="LysM"/>
    <property type="match status" value="2"/>
</dbReference>
<protein>
    <submittedName>
        <fullName evidence="3">Membrane-bound lytic murein transglycosylase D</fullName>
    </submittedName>
</protein>
<dbReference type="Gene3D" id="3.10.350.10">
    <property type="entry name" value="LysM domain"/>
    <property type="match status" value="2"/>
</dbReference>
<accession>A0A495JAS8</accession>
<dbReference type="Pfam" id="PF01464">
    <property type="entry name" value="SLT"/>
    <property type="match status" value="1"/>
</dbReference>
<organism evidence="3 4">
    <name type="scientific">Mucilaginibacter gracilis</name>
    <dbReference type="NCBI Taxonomy" id="423350"/>
    <lineage>
        <taxon>Bacteria</taxon>
        <taxon>Pseudomonadati</taxon>
        <taxon>Bacteroidota</taxon>
        <taxon>Sphingobacteriia</taxon>
        <taxon>Sphingobacteriales</taxon>
        <taxon>Sphingobacteriaceae</taxon>
        <taxon>Mucilaginibacter</taxon>
    </lineage>
</organism>
<dbReference type="SMART" id="SM00257">
    <property type="entry name" value="LysM"/>
    <property type="match status" value="2"/>
</dbReference>
<evidence type="ECO:0000259" key="2">
    <source>
        <dbReference type="PROSITE" id="PS51782"/>
    </source>
</evidence>
<dbReference type="InterPro" id="IPR008258">
    <property type="entry name" value="Transglycosylase_SLT_dom_1"/>
</dbReference>
<dbReference type="InterPro" id="IPR023346">
    <property type="entry name" value="Lysozyme-like_dom_sf"/>
</dbReference>
<dbReference type="PANTHER" id="PTHR33734:SF22">
    <property type="entry name" value="MEMBRANE-BOUND LYTIC MUREIN TRANSGLYCOSYLASE D"/>
    <property type="match status" value="1"/>
</dbReference>
<evidence type="ECO:0000313" key="3">
    <source>
        <dbReference type="EMBL" id="RKR85588.1"/>
    </source>
</evidence>
<dbReference type="SUPFAM" id="SSF54106">
    <property type="entry name" value="LysM domain"/>
    <property type="match status" value="2"/>
</dbReference>
<feature type="domain" description="LysM" evidence="2">
    <location>
        <begin position="431"/>
        <end position="474"/>
    </location>
</feature>
<feature type="domain" description="LysM" evidence="2">
    <location>
        <begin position="366"/>
        <end position="409"/>
    </location>
</feature>
<feature type="chain" id="PRO_5019852818" evidence="1">
    <location>
        <begin position="20"/>
        <end position="477"/>
    </location>
</feature>
<dbReference type="PROSITE" id="PS51782">
    <property type="entry name" value="LYSM"/>
    <property type="match status" value="2"/>
</dbReference>
<dbReference type="Proteomes" id="UP000268007">
    <property type="component" value="Unassembled WGS sequence"/>
</dbReference>
<dbReference type="InterPro" id="IPR036779">
    <property type="entry name" value="LysM_dom_sf"/>
</dbReference>
<gene>
    <name evidence="3" type="ORF">BDD43_5859</name>
</gene>
<dbReference type="CDD" id="cd16894">
    <property type="entry name" value="MltD-like"/>
    <property type="match status" value="1"/>
</dbReference>
<keyword evidence="4" id="KW-1185">Reference proteome</keyword>
<dbReference type="OrthoDB" id="9815002at2"/>
<feature type="signal peptide" evidence="1">
    <location>
        <begin position="1"/>
        <end position="19"/>
    </location>
</feature>
<dbReference type="PANTHER" id="PTHR33734">
    <property type="entry name" value="LYSM DOMAIN-CONTAINING GPI-ANCHORED PROTEIN 2"/>
    <property type="match status" value="1"/>
</dbReference>
<dbReference type="SUPFAM" id="SSF53955">
    <property type="entry name" value="Lysozyme-like"/>
    <property type="match status" value="1"/>
</dbReference>
<reference evidence="3 4" key="1">
    <citation type="submission" date="2018-10" db="EMBL/GenBank/DDBJ databases">
        <title>Genomic Encyclopedia of Archaeal and Bacterial Type Strains, Phase II (KMG-II): from individual species to whole genera.</title>
        <authorList>
            <person name="Goeker M."/>
        </authorList>
    </citation>
    <scope>NUCLEOTIDE SEQUENCE [LARGE SCALE GENOMIC DNA]</scope>
    <source>
        <strain evidence="3 4">DSM 18602</strain>
    </source>
</reference>
<keyword evidence="1" id="KW-0732">Signal</keyword>
<name>A0A495JAS8_9SPHI</name>
<dbReference type="Gene3D" id="1.10.530.10">
    <property type="match status" value="1"/>
</dbReference>
<evidence type="ECO:0000313" key="4">
    <source>
        <dbReference type="Proteomes" id="UP000268007"/>
    </source>
</evidence>
<dbReference type="InterPro" id="IPR018392">
    <property type="entry name" value="LysM"/>
</dbReference>
<dbReference type="RefSeq" id="WP_121201627.1">
    <property type="nucleotide sequence ID" value="NZ_RBKU01000001.1"/>
</dbReference>